<name>A0A8X6MGM7_NEPPI</name>
<keyword evidence="3" id="KW-1185">Reference proteome</keyword>
<feature type="region of interest" description="Disordered" evidence="1">
    <location>
        <begin position="73"/>
        <end position="93"/>
    </location>
</feature>
<comment type="caution">
    <text evidence="2">The sequence shown here is derived from an EMBL/GenBank/DDBJ whole genome shotgun (WGS) entry which is preliminary data.</text>
</comment>
<dbReference type="Proteomes" id="UP000887013">
    <property type="component" value="Unassembled WGS sequence"/>
</dbReference>
<evidence type="ECO:0000313" key="3">
    <source>
        <dbReference type="Proteomes" id="UP000887013"/>
    </source>
</evidence>
<dbReference type="EMBL" id="BMAW01046635">
    <property type="protein sequence ID" value="GFS56554.1"/>
    <property type="molecule type" value="Genomic_DNA"/>
</dbReference>
<gene>
    <name evidence="2" type="ORF">NPIL_127301</name>
</gene>
<feature type="compositionally biased region" description="Polar residues" evidence="1">
    <location>
        <begin position="74"/>
        <end position="84"/>
    </location>
</feature>
<accession>A0A8X6MGM7</accession>
<reference evidence="2" key="1">
    <citation type="submission" date="2020-08" db="EMBL/GenBank/DDBJ databases">
        <title>Multicomponent nature underlies the extraordinary mechanical properties of spider dragline silk.</title>
        <authorList>
            <person name="Kono N."/>
            <person name="Nakamura H."/>
            <person name="Mori M."/>
            <person name="Yoshida Y."/>
            <person name="Ohtoshi R."/>
            <person name="Malay A.D."/>
            <person name="Moran D.A.P."/>
            <person name="Tomita M."/>
            <person name="Numata K."/>
            <person name="Arakawa K."/>
        </authorList>
    </citation>
    <scope>NUCLEOTIDE SEQUENCE</scope>
</reference>
<protein>
    <submittedName>
        <fullName evidence="2">Uncharacterized protein</fullName>
    </submittedName>
</protein>
<sequence>MSSRLRINYYHPDLHRRRLQAGSLLPFSVATLLIITNQSPADMQSEYADQTIDSNARIVSEFPPGFPLTVLPEHSSTSFGSQHVRSAPPRHGR</sequence>
<proteinExistence type="predicted"/>
<evidence type="ECO:0000313" key="2">
    <source>
        <dbReference type="EMBL" id="GFS56554.1"/>
    </source>
</evidence>
<organism evidence="2 3">
    <name type="scientific">Nephila pilipes</name>
    <name type="common">Giant wood spider</name>
    <name type="synonym">Nephila maculata</name>
    <dbReference type="NCBI Taxonomy" id="299642"/>
    <lineage>
        <taxon>Eukaryota</taxon>
        <taxon>Metazoa</taxon>
        <taxon>Ecdysozoa</taxon>
        <taxon>Arthropoda</taxon>
        <taxon>Chelicerata</taxon>
        <taxon>Arachnida</taxon>
        <taxon>Araneae</taxon>
        <taxon>Araneomorphae</taxon>
        <taxon>Entelegynae</taxon>
        <taxon>Araneoidea</taxon>
        <taxon>Nephilidae</taxon>
        <taxon>Nephila</taxon>
    </lineage>
</organism>
<evidence type="ECO:0000256" key="1">
    <source>
        <dbReference type="SAM" id="MobiDB-lite"/>
    </source>
</evidence>
<dbReference type="AlphaFoldDB" id="A0A8X6MGM7"/>